<comment type="caution">
    <text evidence="1">The sequence shown here is derived from an EMBL/GenBank/DDBJ whole genome shotgun (WGS) entry which is preliminary data.</text>
</comment>
<keyword evidence="2" id="KW-1185">Reference proteome</keyword>
<protein>
    <submittedName>
        <fullName evidence="1">Uncharacterized protein</fullName>
    </submittedName>
</protein>
<dbReference type="EMBL" id="JACEIK010001971">
    <property type="protein sequence ID" value="MCD7473430.1"/>
    <property type="molecule type" value="Genomic_DNA"/>
</dbReference>
<gene>
    <name evidence="1" type="ORF">HAX54_015297</name>
</gene>
<reference evidence="1 2" key="1">
    <citation type="journal article" date="2021" name="BMC Genomics">
        <title>Datura genome reveals duplications of psychoactive alkaloid biosynthetic genes and high mutation rate following tissue culture.</title>
        <authorList>
            <person name="Rajewski A."/>
            <person name="Carter-House D."/>
            <person name="Stajich J."/>
            <person name="Litt A."/>
        </authorList>
    </citation>
    <scope>NUCLEOTIDE SEQUENCE [LARGE SCALE GENOMIC DNA]</scope>
    <source>
        <strain evidence="1">AR-01</strain>
    </source>
</reference>
<proteinExistence type="predicted"/>
<organism evidence="1 2">
    <name type="scientific">Datura stramonium</name>
    <name type="common">Jimsonweed</name>
    <name type="synonym">Common thornapple</name>
    <dbReference type="NCBI Taxonomy" id="4076"/>
    <lineage>
        <taxon>Eukaryota</taxon>
        <taxon>Viridiplantae</taxon>
        <taxon>Streptophyta</taxon>
        <taxon>Embryophyta</taxon>
        <taxon>Tracheophyta</taxon>
        <taxon>Spermatophyta</taxon>
        <taxon>Magnoliopsida</taxon>
        <taxon>eudicotyledons</taxon>
        <taxon>Gunneridae</taxon>
        <taxon>Pentapetalae</taxon>
        <taxon>asterids</taxon>
        <taxon>lamiids</taxon>
        <taxon>Solanales</taxon>
        <taxon>Solanaceae</taxon>
        <taxon>Solanoideae</taxon>
        <taxon>Datureae</taxon>
        <taxon>Datura</taxon>
    </lineage>
</organism>
<accession>A0ABS8TRX9</accession>
<feature type="non-terminal residue" evidence="1">
    <location>
        <position position="88"/>
    </location>
</feature>
<dbReference type="Proteomes" id="UP000823775">
    <property type="component" value="Unassembled WGS sequence"/>
</dbReference>
<evidence type="ECO:0000313" key="1">
    <source>
        <dbReference type="EMBL" id="MCD7473430.1"/>
    </source>
</evidence>
<sequence>MVKCEEVGLENARIEGGTRMEQVVRGSRTLAQCQAQRDSCMCTLPGARRHSSGAMPCATPAFPSTTTCVKKSSLLRNGACDAALERRC</sequence>
<evidence type="ECO:0000313" key="2">
    <source>
        <dbReference type="Proteomes" id="UP000823775"/>
    </source>
</evidence>
<name>A0ABS8TRX9_DATST</name>